<reference evidence="2" key="1">
    <citation type="submission" date="2017-10" db="EMBL/GenBank/DDBJ databases">
        <title>Genome-wide analysis of the first isolated strain mycoplasma dispar GS01.</title>
        <authorList>
            <person name="Hao H."/>
            <person name="Chen S."/>
            <person name="Zhao P."/>
            <person name="Chu Y."/>
            <person name="Liu Y."/>
        </authorList>
    </citation>
    <scope>NUCLEOTIDE SEQUENCE [LARGE SCALE GENOMIC DNA]</scope>
    <source>
        <strain evidence="2">GS01</strain>
    </source>
</reference>
<dbReference type="InterPro" id="IPR050900">
    <property type="entry name" value="Transposase_IS3/IS150/IS904"/>
</dbReference>
<dbReference type="InterPro" id="IPR001584">
    <property type="entry name" value="Integrase_cat-core"/>
</dbReference>
<dbReference type="SUPFAM" id="SSF53098">
    <property type="entry name" value="Ribonuclease H-like"/>
    <property type="match status" value="1"/>
</dbReference>
<dbReference type="Pfam" id="PF00665">
    <property type="entry name" value="rve"/>
    <property type="match status" value="1"/>
</dbReference>
<protein>
    <recommendedName>
        <fullName evidence="1">Integrase catalytic domain-containing protein</fullName>
    </recommendedName>
</protein>
<dbReference type="PANTHER" id="PTHR46889:SF4">
    <property type="entry name" value="TRANSPOSASE INSO FOR INSERTION SEQUENCE ELEMENT IS911B-RELATED"/>
    <property type="match status" value="1"/>
</dbReference>
<dbReference type="RefSeq" id="WP_099451810.1">
    <property type="nucleotide sequence ID" value="NZ_CP024161.1"/>
</dbReference>
<name>A0ABM6PQM0_9BACT</name>
<keyword evidence="3" id="KW-1185">Reference proteome</keyword>
<organism evidence="2 3">
    <name type="scientific">Mesomycoplasma dispar</name>
    <dbReference type="NCBI Taxonomy" id="86660"/>
    <lineage>
        <taxon>Bacteria</taxon>
        <taxon>Bacillati</taxon>
        <taxon>Mycoplasmatota</taxon>
        <taxon>Mycoplasmoidales</taxon>
        <taxon>Metamycoplasmataceae</taxon>
        <taxon>Mesomycoplasma</taxon>
    </lineage>
</organism>
<sequence>MNANIVATDVTYIKSPKDILDNNVYLSIAVHHKSKKIINWNLSTSNDVEIVYSHLSKIKFKKKWYLHSDHGYQYSSNLYKQMVKENNAIISMSRIGNSLDNREAEYFFSNLKSECLSQINIKKLTFVNSKIK</sequence>
<dbReference type="PROSITE" id="PS50994">
    <property type="entry name" value="INTEGRASE"/>
    <property type="match status" value="1"/>
</dbReference>
<feature type="domain" description="Integrase catalytic" evidence="1">
    <location>
        <begin position="1"/>
        <end position="132"/>
    </location>
</feature>
<dbReference type="EMBL" id="CP024161">
    <property type="protein sequence ID" value="ATP59502.1"/>
    <property type="molecule type" value="Genomic_DNA"/>
</dbReference>
<dbReference type="InterPro" id="IPR012337">
    <property type="entry name" value="RNaseH-like_sf"/>
</dbReference>
<evidence type="ECO:0000313" key="2">
    <source>
        <dbReference type="EMBL" id="ATP59502.1"/>
    </source>
</evidence>
<evidence type="ECO:0000313" key="3">
    <source>
        <dbReference type="Proteomes" id="UP000224629"/>
    </source>
</evidence>
<dbReference type="Gene3D" id="3.30.420.10">
    <property type="entry name" value="Ribonuclease H-like superfamily/Ribonuclease H"/>
    <property type="match status" value="1"/>
</dbReference>
<dbReference type="Proteomes" id="UP000224629">
    <property type="component" value="Chromosome"/>
</dbReference>
<evidence type="ECO:0000259" key="1">
    <source>
        <dbReference type="PROSITE" id="PS50994"/>
    </source>
</evidence>
<proteinExistence type="predicted"/>
<dbReference type="PANTHER" id="PTHR46889">
    <property type="entry name" value="TRANSPOSASE INSF FOR INSERTION SEQUENCE IS3B-RELATED"/>
    <property type="match status" value="1"/>
</dbReference>
<accession>A0ABM6PQM0</accession>
<dbReference type="InterPro" id="IPR036397">
    <property type="entry name" value="RNaseH_sf"/>
</dbReference>
<gene>
    <name evidence="2" type="ORF">CSW10_00820</name>
</gene>